<proteinExistence type="evidence at transcript level"/>
<dbReference type="AlphaFoldDB" id="C1L6J1"/>
<reference evidence="1" key="2">
    <citation type="submission" date="2009-03" db="EMBL/GenBank/DDBJ databases">
        <authorList>
            <person name="Gang L."/>
        </authorList>
    </citation>
    <scope>NUCLEOTIDE SEQUENCE</scope>
    <source>
        <strain evidence="1">Anhui</strain>
    </source>
</reference>
<protein>
    <submittedName>
        <fullName evidence="1">Hypotheticial protein</fullName>
    </submittedName>
</protein>
<evidence type="ECO:0000313" key="1">
    <source>
        <dbReference type="EMBL" id="CAX70319.1"/>
    </source>
</evidence>
<organism evidence="1">
    <name type="scientific">Schistosoma japonicum</name>
    <name type="common">Blood fluke</name>
    <dbReference type="NCBI Taxonomy" id="6182"/>
    <lineage>
        <taxon>Eukaryota</taxon>
        <taxon>Metazoa</taxon>
        <taxon>Spiralia</taxon>
        <taxon>Lophotrochozoa</taxon>
        <taxon>Platyhelminthes</taxon>
        <taxon>Trematoda</taxon>
        <taxon>Digenea</taxon>
        <taxon>Strigeidida</taxon>
        <taxon>Schistosomatoidea</taxon>
        <taxon>Schistosomatidae</taxon>
        <taxon>Schistosoma</taxon>
    </lineage>
</organism>
<name>C1L6J1_SCHJA</name>
<sequence length="35" mass="4510">MIVIRKMRTECSRRVYRSRIHRIECRCYIRESVYF</sequence>
<dbReference type="EMBL" id="FN314586">
    <property type="protein sequence ID" value="CAX70319.1"/>
    <property type="molecule type" value="mRNA"/>
</dbReference>
<accession>C1L6J1</accession>
<reference evidence="1" key="1">
    <citation type="journal article" date="2009" name="Nature">
        <title>The Schistosoma japonicum genome reveals features of host-parasite interplay.</title>
        <authorList>
            <person name="Liu F."/>
            <person name="Zhou Y."/>
            <person name="Wang Z.Q."/>
            <person name="Lu G."/>
            <person name="Zheng H."/>
            <person name="Brindley P.J."/>
            <person name="McManus D.P."/>
            <person name="Blair D."/>
            <person name="Zhang Q.H."/>
            <person name="Zhong Y."/>
            <person name="Wang S."/>
            <person name="Han Z.G."/>
            <person name="Chen Z."/>
        </authorList>
    </citation>
    <scope>NUCLEOTIDE SEQUENCE</scope>
    <source>
        <strain evidence="1">Anhui</strain>
    </source>
</reference>